<dbReference type="RefSeq" id="WP_188388989.1">
    <property type="nucleotide sequence ID" value="NZ_BMFK01000002.1"/>
</dbReference>
<evidence type="ECO:0000313" key="2">
    <source>
        <dbReference type="EMBL" id="GGE75625.1"/>
    </source>
</evidence>
<dbReference type="PROSITE" id="PS51462">
    <property type="entry name" value="NUDIX"/>
    <property type="match status" value="1"/>
</dbReference>
<name>A0A917AVI7_9BACI</name>
<protein>
    <recommendedName>
        <fullName evidence="1">Nudix hydrolase domain-containing protein</fullName>
    </recommendedName>
</protein>
<reference evidence="2" key="2">
    <citation type="submission" date="2020-09" db="EMBL/GenBank/DDBJ databases">
        <authorList>
            <person name="Sun Q."/>
            <person name="Zhou Y."/>
        </authorList>
    </citation>
    <scope>NUCLEOTIDE SEQUENCE</scope>
    <source>
        <strain evidence="2">CGMCC 1.12698</strain>
    </source>
</reference>
<accession>A0A917AVI7</accession>
<dbReference type="SUPFAM" id="SSF55811">
    <property type="entry name" value="Nudix"/>
    <property type="match status" value="1"/>
</dbReference>
<evidence type="ECO:0000259" key="1">
    <source>
        <dbReference type="PROSITE" id="PS51462"/>
    </source>
</evidence>
<dbReference type="AlphaFoldDB" id="A0A917AVI7"/>
<sequence length="206" mass="23297">MGKMDEMIIVAKREAVFHGEALAFQGVETTKEKVTEIVEAISSTYEVMRRGDAEENPLYKQPIPYAVMRKGEEVFMYRRLAGGGETRLHDKLSIGVGGHMNDISDADTFQDVLMENLRRELEEELMIEASSQDINFIGLINDDANEVGRVHIGLLVIIELPEDAVVEVREKDQLEGKWVTVNELVNPDVYEKLESWSQIATNSLKE</sequence>
<evidence type="ECO:0000313" key="3">
    <source>
        <dbReference type="Proteomes" id="UP000605259"/>
    </source>
</evidence>
<comment type="caution">
    <text evidence="2">The sequence shown here is derived from an EMBL/GenBank/DDBJ whole genome shotgun (WGS) entry which is preliminary data.</text>
</comment>
<keyword evidence="3" id="KW-1185">Reference proteome</keyword>
<organism evidence="2 3">
    <name type="scientific">Priestia taiwanensis</name>
    <dbReference type="NCBI Taxonomy" id="1347902"/>
    <lineage>
        <taxon>Bacteria</taxon>
        <taxon>Bacillati</taxon>
        <taxon>Bacillota</taxon>
        <taxon>Bacilli</taxon>
        <taxon>Bacillales</taxon>
        <taxon>Bacillaceae</taxon>
        <taxon>Priestia</taxon>
    </lineage>
</organism>
<dbReference type="EMBL" id="BMFK01000002">
    <property type="protein sequence ID" value="GGE75625.1"/>
    <property type="molecule type" value="Genomic_DNA"/>
</dbReference>
<dbReference type="InterPro" id="IPR015797">
    <property type="entry name" value="NUDIX_hydrolase-like_dom_sf"/>
</dbReference>
<gene>
    <name evidence="2" type="primary">ymaB</name>
    <name evidence="2" type="ORF">GCM10007140_26770</name>
</gene>
<dbReference type="Gene3D" id="3.90.79.10">
    <property type="entry name" value="Nucleoside Triphosphate Pyrophosphohydrolase"/>
    <property type="match status" value="1"/>
</dbReference>
<feature type="domain" description="Nudix hydrolase" evidence="1">
    <location>
        <begin position="58"/>
        <end position="201"/>
    </location>
</feature>
<reference evidence="2" key="1">
    <citation type="journal article" date="2014" name="Int. J. Syst. Evol. Microbiol.">
        <title>Complete genome sequence of Corynebacterium casei LMG S-19264T (=DSM 44701T), isolated from a smear-ripened cheese.</title>
        <authorList>
            <consortium name="US DOE Joint Genome Institute (JGI-PGF)"/>
            <person name="Walter F."/>
            <person name="Albersmeier A."/>
            <person name="Kalinowski J."/>
            <person name="Ruckert C."/>
        </authorList>
    </citation>
    <scope>NUCLEOTIDE SEQUENCE</scope>
    <source>
        <strain evidence="2">CGMCC 1.12698</strain>
    </source>
</reference>
<dbReference type="Proteomes" id="UP000605259">
    <property type="component" value="Unassembled WGS sequence"/>
</dbReference>
<proteinExistence type="predicted"/>
<dbReference type="InterPro" id="IPR000086">
    <property type="entry name" value="NUDIX_hydrolase_dom"/>
</dbReference>